<evidence type="ECO:0000313" key="1">
    <source>
        <dbReference type="EMBL" id="QMV15022.1"/>
    </source>
</evidence>
<gene>
    <name evidence="2" type="primary">yfbT</name>
    <name evidence="2" type="ORF">VSP9026_02301</name>
    <name evidence="1" type="ORF">Vspart_02300</name>
</gene>
<dbReference type="EMBL" id="CP046268">
    <property type="protein sequence ID" value="QMV15022.1"/>
    <property type="molecule type" value="Genomic_DNA"/>
</dbReference>
<dbReference type="SFLD" id="SFLDS00003">
    <property type="entry name" value="Haloacid_Dehalogenase"/>
    <property type="match status" value="1"/>
</dbReference>
<dbReference type="SUPFAM" id="SSF56784">
    <property type="entry name" value="HAD-like"/>
    <property type="match status" value="1"/>
</dbReference>
<evidence type="ECO:0000313" key="4">
    <source>
        <dbReference type="Proteomes" id="UP000515264"/>
    </source>
</evidence>
<dbReference type="Pfam" id="PF00702">
    <property type="entry name" value="Hydrolase"/>
    <property type="match status" value="1"/>
</dbReference>
<dbReference type="InterPro" id="IPR006439">
    <property type="entry name" value="HAD-SF_hydro_IA"/>
</dbReference>
<dbReference type="PRINTS" id="PR00413">
    <property type="entry name" value="HADHALOGNASE"/>
</dbReference>
<evidence type="ECO:0000313" key="2">
    <source>
        <dbReference type="EMBL" id="SIO94576.1"/>
    </source>
</evidence>
<dbReference type="NCBIfam" id="TIGR01509">
    <property type="entry name" value="HAD-SF-IA-v3"/>
    <property type="match status" value="1"/>
</dbReference>
<keyword evidence="2" id="KW-0378">Hydrolase</keyword>
<dbReference type="InterPro" id="IPR036412">
    <property type="entry name" value="HAD-like_sf"/>
</dbReference>
<dbReference type="SFLD" id="SFLDG01129">
    <property type="entry name" value="C1.5:_HAD__Beta-PGM__Phosphata"/>
    <property type="match status" value="1"/>
</dbReference>
<dbReference type="PANTHER" id="PTHR43481:SF4">
    <property type="entry name" value="GLYCEROL-1-PHOSPHATE PHOSPHOHYDROLASE 1-RELATED"/>
    <property type="match status" value="1"/>
</dbReference>
<dbReference type="GO" id="GO:0050308">
    <property type="term" value="F:sugar-phosphatase activity"/>
    <property type="evidence" value="ECO:0007669"/>
    <property type="project" value="UniProtKB-EC"/>
</dbReference>
<reference evidence="1 4" key="3">
    <citation type="journal article" date="2020" name="J. Nat. Prod.">
        <title>Genomics-Metabolomics Profiling Disclosed Marine Vibrio spartinae 3.6 as a Producer of a New Branched Side Chain Prodigiosin.</title>
        <authorList>
            <person name="Vitale G.A."/>
            <person name="Sciarretta M."/>
            <person name="Palma Esposito F."/>
            <person name="January G.G."/>
            <person name="Giaccio M."/>
            <person name="Bunk B."/>
            <person name="Sproer C."/>
            <person name="Bajerski F."/>
            <person name="Power D."/>
            <person name="Festa C."/>
            <person name="Monti M.C."/>
            <person name="D'Auria M.V."/>
            <person name="de Pascale D."/>
        </authorList>
    </citation>
    <scope>NUCLEOTIDE SEQUENCE [LARGE SCALE GENOMIC DNA]</scope>
    <source>
        <strain evidence="1 4">3.6</strain>
    </source>
</reference>
<dbReference type="InterPro" id="IPR051806">
    <property type="entry name" value="HAD-like_SPP"/>
</dbReference>
<proteinExistence type="predicted"/>
<dbReference type="Gene3D" id="3.40.50.1000">
    <property type="entry name" value="HAD superfamily/HAD-like"/>
    <property type="match status" value="1"/>
</dbReference>
<evidence type="ECO:0000313" key="3">
    <source>
        <dbReference type="Proteomes" id="UP000184774"/>
    </source>
</evidence>
<dbReference type="OrthoDB" id="9800058at2"/>
<dbReference type="EC" id="3.1.3.23" evidence="2"/>
<dbReference type="Proteomes" id="UP000184774">
    <property type="component" value="Unassembled WGS sequence"/>
</dbReference>
<organism evidence="2 3">
    <name type="scientific">Vibrio spartinae</name>
    <dbReference type="NCBI Taxonomy" id="1918945"/>
    <lineage>
        <taxon>Bacteria</taxon>
        <taxon>Pseudomonadati</taxon>
        <taxon>Pseudomonadota</taxon>
        <taxon>Gammaproteobacteria</taxon>
        <taxon>Vibrionales</taxon>
        <taxon>Vibrionaceae</taxon>
        <taxon>Vibrio</taxon>
    </lineage>
</organism>
<dbReference type="Proteomes" id="UP000515264">
    <property type="component" value="Chromosome 1"/>
</dbReference>
<dbReference type="InterPro" id="IPR023214">
    <property type="entry name" value="HAD_sf"/>
</dbReference>
<protein>
    <submittedName>
        <fullName evidence="2">Sugar phosphatase YfbT</fullName>
        <ecNumber evidence="2">3.1.3.23</ecNumber>
    </submittedName>
</protein>
<accession>A0A1N6M5E8</accession>
<dbReference type="GO" id="GO:0043136">
    <property type="term" value="F:sn-glycerol 3-phosphatase activity"/>
    <property type="evidence" value="ECO:0007669"/>
    <property type="project" value="TreeGrafter"/>
</dbReference>
<dbReference type="Gene3D" id="1.10.150.240">
    <property type="entry name" value="Putative phosphatase, domain 2"/>
    <property type="match status" value="1"/>
</dbReference>
<dbReference type="RefSeq" id="WP_074373118.1">
    <property type="nucleotide sequence ID" value="NZ_AP024907.1"/>
</dbReference>
<dbReference type="EMBL" id="FSSB01000016">
    <property type="protein sequence ID" value="SIO94576.1"/>
    <property type="molecule type" value="Genomic_DNA"/>
</dbReference>
<sequence>MSTEFHFRACLFDLDGTLIDSIAAVHRAWTVFATRQALDPAHILHHIHGRPASESVAEFMAGHSQTEIEREIAWLKEAESQDTAGIVPITGAIDFLHQLNHLNIPWAIVTSGNESVAHARIKAARIPKPDVVITADQITRGKPDPEPYQLGAQALGFTAEQCLVFEDAIAGVQSGLAAGCPVIGLLTQVQDAQALLGVNTISDYTPLTLEQDTEGFKLHVPL</sequence>
<reference evidence="2 3" key="1">
    <citation type="submission" date="2016-12" db="EMBL/GenBank/DDBJ databases">
        <authorList>
            <person name="Song W.-J."/>
            <person name="Kurnit D.M."/>
        </authorList>
    </citation>
    <scope>NUCLEOTIDE SEQUENCE [LARGE SCALE GENOMIC DNA]</scope>
    <source>
        <strain evidence="2 3">CECT 9026</strain>
    </source>
</reference>
<dbReference type="PANTHER" id="PTHR43481">
    <property type="entry name" value="FRUCTOSE-1-PHOSPHATE PHOSPHATASE"/>
    <property type="match status" value="1"/>
</dbReference>
<dbReference type="AlphaFoldDB" id="A0A1N6M5E8"/>
<name>A0A1N6M5E8_9VIBR</name>
<keyword evidence="4" id="KW-1185">Reference proteome</keyword>
<dbReference type="InterPro" id="IPR023198">
    <property type="entry name" value="PGP-like_dom2"/>
</dbReference>
<reference evidence="1" key="2">
    <citation type="submission" date="2019-11" db="EMBL/GenBank/DDBJ databases">
        <authorList>
            <person name="January G."/>
            <person name="Bunk B."/>
        </authorList>
    </citation>
    <scope>NUCLEOTIDE SEQUENCE</scope>
    <source>
        <strain evidence="1">3.6</strain>
    </source>
</reference>